<name>A0A6J5ZFX0_9ZZZZ</name>
<evidence type="ECO:0000313" key="2">
    <source>
        <dbReference type="EMBL" id="CAB4338533.1"/>
    </source>
</evidence>
<protein>
    <submittedName>
        <fullName evidence="2">Unannotated protein</fullName>
    </submittedName>
</protein>
<accession>A0A6J5ZFX0</accession>
<organism evidence="2">
    <name type="scientific">freshwater metagenome</name>
    <dbReference type="NCBI Taxonomy" id="449393"/>
    <lineage>
        <taxon>unclassified sequences</taxon>
        <taxon>metagenomes</taxon>
        <taxon>ecological metagenomes</taxon>
    </lineage>
</organism>
<feature type="region of interest" description="Disordered" evidence="1">
    <location>
        <begin position="1"/>
        <end position="20"/>
    </location>
</feature>
<dbReference type="AlphaFoldDB" id="A0A6J5ZFX0"/>
<evidence type="ECO:0000256" key="1">
    <source>
        <dbReference type="SAM" id="MobiDB-lite"/>
    </source>
</evidence>
<proteinExistence type="predicted"/>
<dbReference type="EMBL" id="CAESAJ010000072">
    <property type="protein sequence ID" value="CAB4338533.1"/>
    <property type="molecule type" value="Genomic_DNA"/>
</dbReference>
<sequence>MAQDKNQLRDSSEESRVSKASRERIILNIPDLNWDNDDEIQAFADALYGDIVKRILPKNE</sequence>
<reference evidence="2" key="1">
    <citation type="submission" date="2020-05" db="EMBL/GenBank/DDBJ databases">
        <authorList>
            <person name="Chiriac C."/>
            <person name="Salcher M."/>
            <person name="Ghai R."/>
            <person name="Kavagutti S V."/>
        </authorList>
    </citation>
    <scope>NUCLEOTIDE SEQUENCE</scope>
</reference>
<gene>
    <name evidence="2" type="ORF">UFOPK3770_00760</name>
</gene>